<comment type="caution">
    <text evidence="2">The sequence shown here is derived from an EMBL/GenBank/DDBJ whole genome shotgun (WGS) entry which is preliminary data.</text>
</comment>
<feature type="transmembrane region" description="Helical" evidence="1">
    <location>
        <begin position="55"/>
        <end position="80"/>
    </location>
</feature>
<dbReference type="Proteomes" id="UP000298246">
    <property type="component" value="Unassembled WGS sequence"/>
</dbReference>
<proteinExistence type="predicted"/>
<accession>A0A4Y8PWT3</accession>
<gene>
    <name evidence="2" type="ORF">B5M42_16895</name>
</gene>
<evidence type="ECO:0000256" key="1">
    <source>
        <dbReference type="SAM" id="Phobius"/>
    </source>
</evidence>
<keyword evidence="1" id="KW-0472">Membrane</keyword>
<sequence>MRSFGCIAGLLAGPLWVLLFGALQFWGSFGWGLMIGLPIVGILLTWLYKPLQIRFWRWFTIGWLIGAAGFSTYILATFAYRFT</sequence>
<evidence type="ECO:0000313" key="3">
    <source>
        <dbReference type="Proteomes" id="UP000298246"/>
    </source>
</evidence>
<protein>
    <submittedName>
        <fullName evidence="2">Uncharacterized protein</fullName>
    </submittedName>
</protein>
<feature type="transmembrane region" description="Helical" evidence="1">
    <location>
        <begin position="31"/>
        <end position="48"/>
    </location>
</feature>
<dbReference type="AlphaFoldDB" id="A0A4Y8PWT3"/>
<reference evidence="2 3" key="1">
    <citation type="submission" date="2017-03" db="EMBL/GenBank/DDBJ databases">
        <title>Isolation of Levoglucosan Utilizing Bacteria.</title>
        <authorList>
            <person name="Arya A.S."/>
        </authorList>
    </citation>
    <scope>NUCLEOTIDE SEQUENCE [LARGE SCALE GENOMIC DNA]</scope>
    <source>
        <strain evidence="2 3">MEC069</strain>
    </source>
</reference>
<name>A0A4Y8PWT3_9BACL</name>
<organism evidence="2 3">
    <name type="scientific">Paenibacillus athensensis</name>
    <dbReference type="NCBI Taxonomy" id="1967502"/>
    <lineage>
        <taxon>Bacteria</taxon>
        <taxon>Bacillati</taxon>
        <taxon>Bacillota</taxon>
        <taxon>Bacilli</taxon>
        <taxon>Bacillales</taxon>
        <taxon>Paenibacillaceae</taxon>
        <taxon>Paenibacillus</taxon>
    </lineage>
</organism>
<keyword evidence="3" id="KW-1185">Reference proteome</keyword>
<evidence type="ECO:0000313" key="2">
    <source>
        <dbReference type="EMBL" id="TFE85654.1"/>
    </source>
</evidence>
<dbReference type="RefSeq" id="WP_134754899.1">
    <property type="nucleotide sequence ID" value="NZ_MYFO02000001.1"/>
</dbReference>
<keyword evidence="1" id="KW-1133">Transmembrane helix</keyword>
<dbReference type="EMBL" id="MYFO01000024">
    <property type="protein sequence ID" value="TFE85654.1"/>
    <property type="molecule type" value="Genomic_DNA"/>
</dbReference>
<keyword evidence="1" id="KW-0812">Transmembrane</keyword>